<dbReference type="GO" id="GO:0005655">
    <property type="term" value="C:nucleolar ribonuclease P complex"/>
    <property type="evidence" value="ECO:0007669"/>
    <property type="project" value="InterPro"/>
</dbReference>
<evidence type="ECO:0000313" key="9">
    <source>
        <dbReference type="Proteomes" id="UP001168821"/>
    </source>
</evidence>
<dbReference type="EMBL" id="JALNTZ010000002">
    <property type="protein sequence ID" value="KAJ3661449.1"/>
    <property type="molecule type" value="Genomic_DNA"/>
</dbReference>
<feature type="domain" description="POPLD" evidence="6">
    <location>
        <begin position="445"/>
        <end position="534"/>
    </location>
</feature>
<dbReference type="Pfam" id="PF08170">
    <property type="entry name" value="POPLD"/>
    <property type="match status" value="1"/>
</dbReference>
<evidence type="ECO:0000256" key="2">
    <source>
        <dbReference type="ARBA" id="ARBA00022694"/>
    </source>
</evidence>
<dbReference type="InterPro" id="IPR039182">
    <property type="entry name" value="Pop1"/>
</dbReference>
<comment type="caution">
    <text evidence="8">The sequence shown here is derived from an EMBL/GenBank/DDBJ whole genome shotgun (WGS) entry which is preliminary data.</text>
</comment>
<evidence type="ECO:0000313" key="8">
    <source>
        <dbReference type="EMBL" id="KAJ3661449.1"/>
    </source>
</evidence>
<dbReference type="Proteomes" id="UP001168821">
    <property type="component" value="Unassembled WGS sequence"/>
</dbReference>
<dbReference type="Pfam" id="PF06978">
    <property type="entry name" value="POP1_N"/>
    <property type="match status" value="2"/>
</dbReference>
<evidence type="ECO:0000259" key="6">
    <source>
        <dbReference type="Pfam" id="PF08170"/>
    </source>
</evidence>
<evidence type="ECO:0000256" key="4">
    <source>
        <dbReference type="SAM" id="MobiDB-lite"/>
    </source>
</evidence>
<accession>A0AA38MMC3</accession>
<feature type="domain" description="Pop1 N-terminal" evidence="5">
    <location>
        <begin position="109"/>
        <end position="175"/>
    </location>
</feature>
<protein>
    <submittedName>
        <fullName evidence="8">Uncharacterized protein</fullName>
    </submittedName>
</protein>
<organism evidence="8 9">
    <name type="scientific">Zophobas morio</name>
    <dbReference type="NCBI Taxonomy" id="2755281"/>
    <lineage>
        <taxon>Eukaryota</taxon>
        <taxon>Metazoa</taxon>
        <taxon>Ecdysozoa</taxon>
        <taxon>Arthropoda</taxon>
        <taxon>Hexapoda</taxon>
        <taxon>Insecta</taxon>
        <taxon>Pterygota</taxon>
        <taxon>Neoptera</taxon>
        <taxon>Endopterygota</taxon>
        <taxon>Coleoptera</taxon>
        <taxon>Polyphaga</taxon>
        <taxon>Cucujiformia</taxon>
        <taxon>Tenebrionidae</taxon>
        <taxon>Zophobas</taxon>
    </lineage>
</organism>
<feature type="compositionally biased region" description="Basic residues" evidence="4">
    <location>
        <begin position="90"/>
        <end position="103"/>
    </location>
</feature>
<dbReference type="InterPro" id="IPR055079">
    <property type="entry name" value="POP1_C"/>
</dbReference>
<evidence type="ECO:0000259" key="5">
    <source>
        <dbReference type="Pfam" id="PF06978"/>
    </source>
</evidence>
<keyword evidence="9" id="KW-1185">Reference proteome</keyword>
<proteinExistence type="predicted"/>
<evidence type="ECO:0000256" key="1">
    <source>
        <dbReference type="ARBA" id="ARBA00004123"/>
    </source>
</evidence>
<keyword evidence="2" id="KW-0819">tRNA processing</keyword>
<dbReference type="PANTHER" id="PTHR22731">
    <property type="entry name" value="RIBONUCLEASES P/MRP PROTEIN SUBUNIT POP1"/>
    <property type="match status" value="1"/>
</dbReference>
<dbReference type="PANTHER" id="PTHR22731:SF3">
    <property type="entry name" value="RIBONUCLEASES P_MRP PROTEIN SUBUNIT POP1"/>
    <property type="match status" value="1"/>
</dbReference>
<dbReference type="InterPro" id="IPR009723">
    <property type="entry name" value="Pop1_N"/>
</dbReference>
<name>A0AA38MMC3_9CUCU</name>
<feature type="domain" description="Pop1 N-terminal" evidence="5">
    <location>
        <begin position="26"/>
        <end position="108"/>
    </location>
</feature>
<dbReference type="SUPFAM" id="SSF103025">
    <property type="entry name" value="Folate-binding domain"/>
    <property type="match status" value="1"/>
</dbReference>
<dbReference type="GO" id="GO:0000172">
    <property type="term" value="C:ribonuclease MRP complex"/>
    <property type="evidence" value="ECO:0007669"/>
    <property type="project" value="InterPro"/>
</dbReference>
<reference evidence="8" key="1">
    <citation type="journal article" date="2023" name="G3 (Bethesda)">
        <title>Whole genome assemblies of Zophobas morio and Tenebrio molitor.</title>
        <authorList>
            <person name="Kaur S."/>
            <person name="Stinson S.A."/>
            <person name="diCenzo G.C."/>
        </authorList>
    </citation>
    <scope>NUCLEOTIDE SEQUENCE</scope>
    <source>
        <strain evidence="8">QUZm001</strain>
    </source>
</reference>
<gene>
    <name evidence="8" type="ORF">Zmor_005844</name>
</gene>
<evidence type="ECO:0000256" key="3">
    <source>
        <dbReference type="ARBA" id="ARBA00023242"/>
    </source>
</evidence>
<feature type="region of interest" description="Disordered" evidence="4">
    <location>
        <begin position="81"/>
        <end position="103"/>
    </location>
</feature>
<evidence type="ECO:0000259" key="7">
    <source>
        <dbReference type="Pfam" id="PF22770"/>
    </source>
</evidence>
<feature type="domain" description="POP1 C-terminal" evidence="7">
    <location>
        <begin position="580"/>
        <end position="741"/>
    </location>
</feature>
<dbReference type="Pfam" id="PF22770">
    <property type="entry name" value="POP1_C"/>
    <property type="match status" value="1"/>
</dbReference>
<dbReference type="AlphaFoldDB" id="A0AA38MMC3"/>
<dbReference type="InterPro" id="IPR012590">
    <property type="entry name" value="POPLD_dom"/>
</dbReference>
<keyword evidence="3" id="KW-0539">Nucleus</keyword>
<sequence>MANEEAQLDTLPGGEELPPAVTIARFVACRSQEIQVMKNSLGTQFGTKLAFQTLPKHMRRRAMSHNVKRLPRRLRQIHLNQMKKSGMPTKQKRPSRKYRRRPRNLTEEYTRRSNKRYKWLYTHIWHAKRFHMTEKWGYKLPHRPCDKAFRACYRAMSQHCLLQDISYFNGIEISGDRNVIIHNLKYLSKPDGGLSISAKAFINGNREGELTLYEMGDLHKTIGNVKFQWFPSSENTATKLWLWIHPAFYENVKRALTLCFKDCPNILFEELRMDLSRFRLTGPLSNSVLHDALQTINIDQTALSESYLRDYIKLFKNKDVVKEQSEYWNQIKNVTSTADLSPHSVCSVVVNDPRFYLPKKRVKSVPDIHNYGTIALPDTAAHSPLWYKDFRKQANNIGMRDSEIAELRSKLLVPGSNLTENTVLVPVILIQQPGNKRENIGLGGGWDIILPNAWAKPFWIAFVMRGARAGGLRESSSILFEMGKSQFLEPDTDAGINEELLSSKENVDIFFRKPPNKRINYNKFKIASPFTCNWNLLLKEWGHFASSGEITILRNKKILNSIEVFLNSGIQELPDYPKNCLIPVKLICEARGCPQKFAIICLPQNEKDLKKVVTEPNSEDKFQAERKELRRAHQSLLKKFRKQRKAKSSNFDLQAYKEMLINYSKKIRALWLPEPRTIRYSCSREVVGFVHKGGFSFSLGKSSATGYIVSDALLAVRQFKNRILLRNTNSRQYKVANLTVILE</sequence>
<comment type="subcellular location">
    <subcellularLocation>
        <location evidence="1">Nucleus</location>
    </subcellularLocation>
</comment>
<dbReference type="GO" id="GO:0001682">
    <property type="term" value="P:tRNA 5'-leader removal"/>
    <property type="evidence" value="ECO:0007669"/>
    <property type="project" value="InterPro"/>
</dbReference>